<name>A0A8B9I2M6_9AVES</name>
<reference evidence="1" key="2">
    <citation type="submission" date="2025-09" db="UniProtKB">
        <authorList>
            <consortium name="Ensembl"/>
        </authorList>
    </citation>
    <scope>IDENTIFICATION</scope>
</reference>
<reference evidence="1" key="1">
    <citation type="submission" date="2025-08" db="UniProtKB">
        <authorList>
            <consortium name="Ensembl"/>
        </authorList>
    </citation>
    <scope>IDENTIFICATION</scope>
</reference>
<dbReference type="Proteomes" id="UP000694426">
    <property type="component" value="Unplaced"/>
</dbReference>
<keyword evidence="2" id="KW-1185">Reference proteome</keyword>
<dbReference type="AlphaFoldDB" id="A0A8B9I2M6"/>
<protein>
    <submittedName>
        <fullName evidence="1">Uncharacterized protein</fullName>
    </submittedName>
</protein>
<organism evidence="1 2">
    <name type="scientific">Anser brachyrhynchus</name>
    <name type="common">Pink-footed goose</name>
    <dbReference type="NCBI Taxonomy" id="132585"/>
    <lineage>
        <taxon>Eukaryota</taxon>
        <taxon>Metazoa</taxon>
        <taxon>Chordata</taxon>
        <taxon>Craniata</taxon>
        <taxon>Vertebrata</taxon>
        <taxon>Euteleostomi</taxon>
        <taxon>Archelosauria</taxon>
        <taxon>Archosauria</taxon>
        <taxon>Dinosauria</taxon>
        <taxon>Saurischia</taxon>
        <taxon>Theropoda</taxon>
        <taxon>Coelurosauria</taxon>
        <taxon>Aves</taxon>
        <taxon>Neognathae</taxon>
        <taxon>Galloanserae</taxon>
        <taxon>Anseriformes</taxon>
        <taxon>Anatidae</taxon>
        <taxon>Anserinae</taxon>
        <taxon>Anser</taxon>
    </lineage>
</organism>
<evidence type="ECO:0000313" key="1">
    <source>
        <dbReference type="Ensembl" id="ENSABRP00000004597.1"/>
    </source>
</evidence>
<proteinExistence type="predicted"/>
<evidence type="ECO:0000313" key="2">
    <source>
        <dbReference type="Proteomes" id="UP000694426"/>
    </source>
</evidence>
<dbReference type="Ensembl" id="ENSABRT00000006556.1">
    <property type="protein sequence ID" value="ENSABRP00000004597.1"/>
    <property type="gene ID" value="ENSABRG00000004253.1"/>
</dbReference>
<accession>A0A8B9I2M6</accession>
<sequence length="90" mass="10227">FLGITPTQSPILLLRGAQRILKAYFVYFTYFAPISCTGDGPKNTHKKHQKRESCLKFLFSADRFNPALKGRLWTACFDNTVQIILAQCTV</sequence>